<name>A0A915DNW7_9BILA</name>
<accession>A0A915DNW7</accession>
<feature type="chain" id="PRO_5038138114" evidence="2">
    <location>
        <begin position="19"/>
        <end position="215"/>
    </location>
</feature>
<organism evidence="3 4">
    <name type="scientific">Ditylenchus dipsaci</name>
    <dbReference type="NCBI Taxonomy" id="166011"/>
    <lineage>
        <taxon>Eukaryota</taxon>
        <taxon>Metazoa</taxon>
        <taxon>Ecdysozoa</taxon>
        <taxon>Nematoda</taxon>
        <taxon>Chromadorea</taxon>
        <taxon>Rhabditida</taxon>
        <taxon>Tylenchina</taxon>
        <taxon>Tylenchomorpha</taxon>
        <taxon>Sphaerularioidea</taxon>
        <taxon>Anguinidae</taxon>
        <taxon>Anguininae</taxon>
        <taxon>Ditylenchus</taxon>
    </lineage>
</organism>
<feature type="region of interest" description="Disordered" evidence="1">
    <location>
        <begin position="93"/>
        <end position="135"/>
    </location>
</feature>
<reference evidence="4" key="1">
    <citation type="submission" date="2022-11" db="UniProtKB">
        <authorList>
            <consortium name="WormBaseParasite"/>
        </authorList>
    </citation>
    <scope>IDENTIFICATION</scope>
</reference>
<feature type="signal peptide" evidence="2">
    <location>
        <begin position="1"/>
        <end position="18"/>
    </location>
</feature>
<evidence type="ECO:0000256" key="1">
    <source>
        <dbReference type="SAM" id="MobiDB-lite"/>
    </source>
</evidence>
<evidence type="ECO:0000313" key="4">
    <source>
        <dbReference type="WBParaSite" id="jg22062"/>
    </source>
</evidence>
<feature type="region of interest" description="Disordered" evidence="1">
    <location>
        <begin position="149"/>
        <end position="169"/>
    </location>
</feature>
<keyword evidence="2" id="KW-0732">Signal</keyword>
<protein>
    <submittedName>
        <fullName evidence="4">Uncharacterized protein</fullName>
    </submittedName>
</protein>
<sequence>MILDSMLLLRLLLHKLSWDLSLVAKKRLAALESRNTVVGGNSDCRAYSSCSLGGNSFKNFGKSKSFDRREDQSIKNKDKRFLRIKFCRNSRPKRFSSGAKELRKERRKRLGTDTSSGSSKSKKTNSSSSSVHKHLPKYIQSLFRGRMGTDPCKRHVKSGDSSPDSETGSEAVLEFTKNFKIYHQHDEKRCDKCVRTIKILAIKTQVEQTVSKKQN</sequence>
<dbReference type="AlphaFoldDB" id="A0A915DNW7"/>
<evidence type="ECO:0000256" key="2">
    <source>
        <dbReference type="SAM" id="SignalP"/>
    </source>
</evidence>
<dbReference type="Proteomes" id="UP000887574">
    <property type="component" value="Unplaced"/>
</dbReference>
<feature type="compositionally biased region" description="Low complexity" evidence="1">
    <location>
        <begin position="112"/>
        <end position="130"/>
    </location>
</feature>
<feature type="compositionally biased region" description="Polar residues" evidence="1">
    <location>
        <begin position="159"/>
        <end position="168"/>
    </location>
</feature>
<dbReference type="WBParaSite" id="jg22062">
    <property type="protein sequence ID" value="jg22062"/>
    <property type="gene ID" value="jg22062"/>
</dbReference>
<proteinExistence type="predicted"/>
<keyword evidence="3" id="KW-1185">Reference proteome</keyword>
<evidence type="ECO:0000313" key="3">
    <source>
        <dbReference type="Proteomes" id="UP000887574"/>
    </source>
</evidence>